<dbReference type="EMBL" id="BDGG01000007">
    <property type="protein sequence ID" value="GAV01434.1"/>
    <property type="molecule type" value="Genomic_DNA"/>
</dbReference>
<feature type="signal peptide" evidence="2">
    <location>
        <begin position="1"/>
        <end position="22"/>
    </location>
</feature>
<feature type="chain" id="PRO_5008898747" description="C-type lectin domain-containing protein" evidence="2">
    <location>
        <begin position="23"/>
        <end position="1045"/>
    </location>
</feature>
<evidence type="ECO:0000313" key="5">
    <source>
        <dbReference type="Proteomes" id="UP000186922"/>
    </source>
</evidence>
<keyword evidence="1" id="KW-1133">Transmembrane helix</keyword>
<dbReference type="InterPro" id="IPR016186">
    <property type="entry name" value="C-type_lectin-like/link_sf"/>
</dbReference>
<dbReference type="PROSITE" id="PS50041">
    <property type="entry name" value="C_TYPE_LECTIN_2"/>
    <property type="match status" value="4"/>
</dbReference>
<dbReference type="SUPFAM" id="SSF56436">
    <property type="entry name" value="C-type lectin-like"/>
    <property type="match status" value="6"/>
</dbReference>
<dbReference type="InterPro" id="IPR001304">
    <property type="entry name" value="C-type_lectin-like"/>
</dbReference>
<organism evidence="4 5">
    <name type="scientific">Ramazzottius varieornatus</name>
    <name type="common">Water bear</name>
    <name type="synonym">Tardigrade</name>
    <dbReference type="NCBI Taxonomy" id="947166"/>
    <lineage>
        <taxon>Eukaryota</taxon>
        <taxon>Metazoa</taxon>
        <taxon>Ecdysozoa</taxon>
        <taxon>Tardigrada</taxon>
        <taxon>Eutardigrada</taxon>
        <taxon>Parachela</taxon>
        <taxon>Hypsibioidea</taxon>
        <taxon>Ramazzottiidae</taxon>
        <taxon>Ramazzottius</taxon>
    </lineage>
</organism>
<dbReference type="Proteomes" id="UP000186922">
    <property type="component" value="Unassembled WGS sequence"/>
</dbReference>
<proteinExistence type="predicted"/>
<reference evidence="4 5" key="1">
    <citation type="journal article" date="2016" name="Nat. Commun.">
        <title>Extremotolerant tardigrade genome and improved radiotolerance of human cultured cells by tardigrade-unique protein.</title>
        <authorList>
            <person name="Hashimoto T."/>
            <person name="Horikawa D.D."/>
            <person name="Saito Y."/>
            <person name="Kuwahara H."/>
            <person name="Kozuka-Hata H."/>
            <person name="Shin-I T."/>
            <person name="Minakuchi Y."/>
            <person name="Ohishi K."/>
            <person name="Motoyama A."/>
            <person name="Aizu T."/>
            <person name="Enomoto A."/>
            <person name="Kondo K."/>
            <person name="Tanaka S."/>
            <person name="Hara Y."/>
            <person name="Koshikawa S."/>
            <person name="Sagara H."/>
            <person name="Miura T."/>
            <person name="Yokobori S."/>
            <person name="Miyagawa K."/>
            <person name="Suzuki Y."/>
            <person name="Kubo T."/>
            <person name="Oyama M."/>
            <person name="Kohara Y."/>
            <person name="Fujiyama A."/>
            <person name="Arakawa K."/>
            <person name="Katayama T."/>
            <person name="Toyoda A."/>
            <person name="Kunieda T."/>
        </authorList>
    </citation>
    <scope>NUCLEOTIDE SEQUENCE [LARGE SCALE GENOMIC DNA]</scope>
    <source>
        <strain evidence="4 5">YOKOZUNA-1</strain>
    </source>
</reference>
<feature type="domain" description="C-type lectin" evidence="3">
    <location>
        <begin position="671"/>
        <end position="809"/>
    </location>
</feature>
<feature type="transmembrane region" description="Helical" evidence="1">
    <location>
        <begin position="971"/>
        <end position="994"/>
    </location>
</feature>
<keyword evidence="5" id="KW-1185">Reference proteome</keyword>
<evidence type="ECO:0000259" key="3">
    <source>
        <dbReference type="PROSITE" id="PS50041"/>
    </source>
</evidence>
<feature type="domain" description="C-type lectin" evidence="3">
    <location>
        <begin position="343"/>
        <end position="464"/>
    </location>
</feature>
<dbReference type="Gene3D" id="3.10.100.10">
    <property type="entry name" value="Mannose-Binding Protein A, subunit A"/>
    <property type="match status" value="6"/>
</dbReference>
<feature type="domain" description="C-type lectin" evidence="3">
    <location>
        <begin position="840"/>
        <end position="957"/>
    </location>
</feature>
<evidence type="ECO:0000313" key="4">
    <source>
        <dbReference type="EMBL" id="GAV01434.1"/>
    </source>
</evidence>
<dbReference type="InterPro" id="IPR050111">
    <property type="entry name" value="C-type_lectin/snaclec_domain"/>
</dbReference>
<dbReference type="InterPro" id="IPR016187">
    <property type="entry name" value="CTDL_fold"/>
</dbReference>
<name>A0A1D1VR56_RAMVA</name>
<gene>
    <name evidence="4" type="primary">RvY_12147-1</name>
    <name evidence="4" type="synonym">RvY_12147.1</name>
    <name evidence="4" type="ORF">RvY_12147</name>
</gene>
<dbReference type="AlphaFoldDB" id="A0A1D1VR56"/>
<keyword evidence="1" id="KW-0472">Membrane</keyword>
<dbReference type="OrthoDB" id="6356110at2759"/>
<evidence type="ECO:0000256" key="1">
    <source>
        <dbReference type="SAM" id="Phobius"/>
    </source>
</evidence>
<comment type="caution">
    <text evidence="4">The sequence shown here is derived from an EMBL/GenBank/DDBJ whole genome shotgun (WGS) entry which is preliminary data.</text>
</comment>
<keyword evidence="1" id="KW-0812">Transmembrane</keyword>
<dbReference type="Pfam" id="PF00059">
    <property type="entry name" value="Lectin_C"/>
    <property type="match status" value="5"/>
</dbReference>
<dbReference type="STRING" id="947166.A0A1D1VR56"/>
<dbReference type="SMART" id="SM00034">
    <property type="entry name" value="CLECT"/>
    <property type="match status" value="6"/>
</dbReference>
<sequence length="1045" mass="117404">MDHLRSNCISLFLLTLCAGTFALRCPSPEWTWRRETDSCYFFYGYGVHQDIDFDTLGPWAVRLNYSTVVEECKTRGGVLLPSVDQGELDWIYNKLSTRPAFYIGLTGESGRWEWKNTDTGEFSLFNPRDLKNFTTAAFPANPDTDGASRAAIKFNNQVKAFEAIEVKADAQLGYICKGDYHSRPRCRTEDGWAYRDGACYQYNPPNRTFTEATHSCLSSGGHIIVPDSADEEARMRRWMKDTVKTDKVWLGISIENKSKNTTVEDVKWADGQAWNGLHSPSQPWPYSDLNLYLTYLLNGRRYCGEAIQADGKYQWILDDKCETPRPFICESPFNLCPYGWVDFDKNCYAFLDADQQPSTREQAQRFCKNIKADLVSIPDPSTQKFLEAAIDRQTLNGGYWIGLKTDSSDMYALTWEDGSTSSYTNWRNTASSGCAYLGGKNTTETGRGKWGKSNCNSRMGAICKAPASAELEPYINQEPAGFECPPGYREIHDGCYKKIDGGSNRDDAQKRCEADKATLAYVKTHGENDVVQSLIGNTDSWLGLKIVGRDNHTATGFDAFEYEYSDGTPVNKDVAYMYFADVQTLDVDPDKFRLYCSVMAGPNSDFNINSHYGPNQTAVYTEPGRWYHRACSDVLQTAICYQPGVPKPPRPEEDNHGDNFDRECGPGWFRKGDYCYQVKKKPMEWHLAKQTCQNSDPAAELLYITSKEEEIFIRDYVQKNLSLWETDVSYWIDLASLDSGGWYWPYREIRQRQPWYIPFVVFNWADGHPRTFGQNERLSGYLEPVYGSTDAGGEWKSAQSATKRGYICKKPVDETLTSFNSTNGPDSFTVFPCAKGWSSLAGRCVLISTDKRTWQDANAECKRQGAELFSLRHKRDLNDSITFPSGSWIGLNSLDSPKRPIVFSWSDKNVPLTYTPWYIEPTSVVVANDTHDFNCGVITSQGFQMASCKEARPFICAAPPNGGHGGLSGGAIAGIVIGVLLALLLIGGIVFVFVTGRHKAFKASLQTSRINSTASRGLNNQAYDQAVGTGSARNTDRVAFQERFN</sequence>
<dbReference type="CDD" id="cd00037">
    <property type="entry name" value="CLECT"/>
    <property type="match status" value="5"/>
</dbReference>
<feature type="domain" description="C-type lectin" evidence="3">
    <location>
        <begin position="195"/>
        <end position="330"/>
    </location>
</feature>
<keyword evidence="2" id="KW-0732">Signal</keyword>
<evidence type="ECO:0000256" key="2">
    <source>
        <dbReference type="SAM" id="SignalP"/>
    </source>
</evidence>
<dbReference type="PANTHER" id="PTHR22803">
    <property type="entry name" value="MANNOSE, PHOSPHOLIPASE, LECTIN RECEPTOR RELATED"/>
    <property type="match status" value="1"/>
</dbReference>
<protein>
    <recommendedName>
        <fullName evidence="3">C-type lectin domain-containing protein</fullName>
    </recommendedName>
</protein>
<accession>A0A1D1VR56</accession>